<sequence length="136" mass="14662">MKKVLLAVTAIAFLASCKESTVKLRKCPDLVCTENFASVTIEFVKGGQSFKVIDYSAVNQRTGDTLVHAKSELPEGMYVVADDSDVKELSEKGDEIKVTGTDSLTNKTKTAIIKITGGECACHVEKISGPEQISFD</sequence>
<dbReference type="Proteomes" id="UP000282759">
    <property type="component" value="Unassembled WGS sequence"/>
</dbReference>
<dbReference type="OrthoDB" id="798998at2"/>
<proteinExistence type="predicted"/>
<gene>
    <name evidence="1" type="ORF">EOD41_08655</name>
</gene>
<accession>A0A437MWG3</accession>
<evidence type="ECO:0000313" key="2">
    <source>
        <dbReference type="Proteomes" id="UP000282759"/>
    </source>
</evidence>
<reference evidence="1 2" key="1">
    <citation type="submission" date="2019-01" db="EMBL/GenBank/DDBJ databases">
        <authorList>
            <person name="Chen W.-M."/>
        </authorList>
    </citation>
    <scope>NUCLEOTIDE SEQUENCE [LARGE SCALE GENOMIC DNA]</scope>
    <source>
        <strain evidence="1 2">YBJ-36</strain>
    </source>
</reference>
<evidence type="ECO:0000313" key="1">
    <source>
        <dbReference type="EMBL" id="RVU02011.1"/>
    </source>
</evidence>
<dbReference type="EMBL" id="SACK01000002">
    <property type="protein sequence ID" value="RVU02011.1"/>
    <property type="molecule type" value="Genomic_DNA"/>
</dbReference>
<organism evidence="1 2">
    <name type="scientific">Mucilaginibacter limnophilus</name>
    <dbReference type="NCBI Taxonomy" id="1932778"/>
    <lineage>
        <taxon>Bacteria</taxon>
        <taxon>Pseudomonadati</taxon>
        <taxon>Bacteroidota</taxon>
        <taxon>Sphingobacteriia</taxon>
        <taxon>Sphingobacteriales</taxon>
        <taxon>Sphingobacteriaceae</taxon>
        <taxon>Mucilaginibacter</taxon>
    </lineage>
</organism>
<dbReference type="AlphaFoldDB" id="A0A437MWG3"/>
<dbReference type="RefSeq" id="WP_127704375.1">
    <property type="nucleotide sequence ID" value="NZ_SACK01000002.1"/>
</dbReference>
<name>A0A437MWG3_9SPHI</name>
<evidence type="ECO:0008006" key="3">
    <source>
        <dbReference type="Google" id="ProtNLM"/>
    </source>
</evidence>
<protein>
    <recommendedName>
        <fullName evidence="3">Prealbumin-like fold domain-containing protein</fullName>
    </recommendedName>
</protein>
<keyword evidence="2" id="KW-1185">Reference proteome</keyword>
<comment type="caution">
    <text evidence="1">The sequence shown here is derived from an EMBL/GenBank/DDBJ whole genome shotgun (WGS) entry which is preliminary data.</text>
</comment>
<dbReference type="PROSITE" id="PS51257">
    <property type="entry name" value="PROKAR_LIPOPROTEIN"/>
    <property type="match status" value="1"/>
</dbReference>